<protein>
    <submittedName>
        <fullName evidence="2">Pseudoaminic acid biosynthesis N-acetyltransferase</fullName>
        <ecNumber evidence="2">2.3.1.202</ecNumber>
    </submittedName>
</protein>
<name>A0A290HW63_9BACT</name>
<organism evidence="2 3">
    <name type="scientific">Sulfurospirillum diekertiae</name>
    <dbReference type="NCBI Taxonomy" id="1854492"/>
    <lineage>
        <taxon>Bacteria</taxon>
        <taxon>Pseudomonadati</taxon>
        <taxon>Campylobacterota</taxon>
        <taxon>Epsilonproteobacteria</taxon>
        <taxon>Campylobacterales</taxon>
        <taxon>Sulfurospirillaceae</taxon>
        <taxon>Sulfurospirillum</taxon>
    </lineage>
</organism>
<sequence length="160" mass="18555">MRLYLCNFTTLSEPQKQMILAWRNHENVKAYMYNTNDISEAEHFAFIESLETRTDRRYFLVQHEGVDIGVIDFNDISATSATLGLYANPKLDQKGIGSLLMQSIVEYAFKRLKVQILKAEVFEENAKAKALYEKFGFCEKGRKMVNEKEVICMELANEHQ</sequence>
<dbReference type="InterPro" id="IPR016181">
    <property type="entry name" value="Acyl_CoA_acyltransferase"/>
</dbReference>
<dbReference type="Proteomes" id="UP000217349">
    <property type="component" value="Chromosome"/>
</dbReference>
<dbReference type="InterPro" id="IPR000182">
    <property type="entry name" value="GNAT_dom"/>
</dbReference>
<dbReference type="InterPro" id="IPR020036">
    <property type="entry name" value="PseH"/>
</dbReference>
<dbReference type="PANTHER" id="PTHR43415:SF3">
    <property type="entry name" value="GNAT-FAMILY ACETYLTRANSFERASE"/>
    <property type="match status" value="1"/>
</dbReference>
<dbReference type="KEGG" id="sulj:SJPD1_2796"/>
<evidence type="ECO:0000313" key="2">
    <source>
        <dbReference type="EMBL" id="ATB70884.1"/>
    </source>
</evidence>
<feature type="domain" description="N-acetyltransferase" evidence="1">
    <location>
        <begin position="6"/>
        <end position="158"/>
    </location>
</feature>
<dbReference type="OrthoDB" id="5396834at2"/>
<keyword evidence="2" id="KW-0808">Transferase</keyword>
<evidence type="ECO:0000313" key="3">
    <source>
        <dbReference type="Proteomes" id="UP000217349"/>
    </source>
</evidence>
<dbReference type="NCBIfam" id="TIGR03585">
    <property type="entry name" value="PseH"/>
    <property type="match status" value="1"/>
</dbReference>
<keyword evidence="2" id="KW-0012">Acyltransferase</keyword>
<dbReference type="GO" id="GO:0016747">
    <property type="term" value="F:acyltransferase activity, transferring groups other than amino-acyl groups"/>
    <property type="evidence" value="ECO:0007669"/>
    <property type="project" value="InterPro"/>
</dbReference>
<dbReference type="Gene3D" id="3.40.630.30">
    <property type="match status" value="1"/>
</dbReference>
<evidence type="ECO:0000259" key="1">
    <source>
        <dbReference type="PROSITE" id="PS51186"/>
    </source>
</evidence>
<dbReference type="PROSITE" id="PS51186">
    <property type="entry name" value="GNAT"/>
    <property type="match status" value="1"/>
</dbReference>
<dbReference type="RefSeq" id="WP_096047677.1">
    <property type="nucleotide sequence ID" value="NZ_CP023275.1"/>
</dbReference>
<dbReference type="PANTHER" id="PTHR43415">
    <property type="entry name" value="SPERMIDINE N(1)-ACETYLTRANSFERASE"/>
    <property type="match status" value="1"/>
</dbReference>
<dbReference type="EC" id="2.3.1.202" evidence="2"/>
<gene>
    <name evidence="2" type="ORF">SJPD1_2796</name>
</gene>
<proteinExistence type="predicted"/>
<reference evidence="3" key="1">
    <citation type="submission" date="2017-09" db="EMBL/GenBank/DDBJ databases">
        <title>The complete genome of Sulfurospirillum sp. JPD-1.</title>
        <authorList>
            <person name="Goris T."/>
        </authorList>
    </citation>
    <scope>NUCLEOTIDE SEQUENCE [LARGE SCALE GENOMIC DNA]</scope>
    <source>
        <strain evidence="3">JPD-1</strain>
    </source>
</reference>
<accession>A0A290HW63</accession>
<dbReference type="AlphaFoldDB" id="A0A290HW63"/>
<dbReference type="EMBL" id="CP023275">
    <property type="protein sequence ID" value="ATB70884.1"/>
    <property type="molecule type" value="Genomic_DNA"/>
</dbReference>
<dbReference type="SUPFAM" id="SSF55729">
    <property type="entry name" value="Acyl-CoA N-acyltransferases (Nat)"/>
    <property type="match status" value="1"/>
</dbReference>
<dbReference type="Pfam" id="PF00583">
    <property type="entry name" value="Acetyltransf_1"/>
    <property type="match status" value="1"/>
</dbReference>